<dbReference type="AlphaFoldDB" id="A0A7R9BUG7"/>
<dbReference type="PANTHER" id="PTHR14430:SF0">
    <property type="entry name" value="SEC2P DOMAIN-CONTAINING PROTEIN"/>
    <property type="match status" value="1"/>
</dbReference>
<name>A0A7R9BUG7_9CRUS</name>
<dbReference type="InterPro" id="IPR009449">
    <property type="entry name" value="Sec2_N"/>
</dbReference>
<sequence length="715" mass="79649">MALNALTSVYTDSEEDDDVHSDDETRDGRSSKVEIFSQPVSRQSTPASVHGSVSGAATPIEPGIKSSALVPYMDITNNELNETADLMDTEFSAKEGIVERLSAPIPKDSSKPEDHISEDEDELHRHDIREQISLEEDELQEVNEKKRMKMEESREDEEIVEEEVLVDGIFLPPEPKQRCSKDLEAFFADLFEKKRRGIDPNASILQRKDFRNPSLYEKLISYCQLEEFGTNFPPELYDPTRWGSESYYDELGKAQKADMERREKERQRTKVEVIAGTAKKLTSTSTATAPASVPGVAEERKRSKWDQVGTNPAQAAILPPPLLTTAMSGTKAMAEIPDRGMGSLNGVNESLGTSVLNEKPEEELMQAKLVLEKQAEELAQLRNNRTRMESEVQDLTASLFEQANKMVNDAAMDKFLSEKSLKEARLQIEGLQAEVTALKTLVLTSTPSNPNLSPSHCNSGFSSPSKLFRNSKRGHQKCASQGSVPHGTILQLAGESGLSNLCCDHDCKRGRGKRRSVCRSQSGDLFRCDENSVSDVWNGVDEDDDDVAFCDPLLLQAFKQWWNVCKEPESSPVVSQLMGDNDGNQLPSFLKAVLEQEINPCLAFPNISLTSQVREAMRANAVIIECRTETGEGKRECPLLETKRKCDYLLRLCDSDAGVPISELCRNRITAVCDFLNYLKYIQTGLVKASDEAAFQEVTRLRKNMSLAKLGCKID</sequence>
<dbReference type="Pfam" id="PF06428">
    <property type="entry name" value="Sec2p"/>
    <property type="match status" value="1"/>
</dbReference>
<evidence type="ECO:0000256" key="4">
    <source>
        <dbReference type="SAM" id="MobiDB-lite"/>
    </source>
</evidence>
<feature type="compositionally biased region" description="Polar residues" evidence="4">
    <location>
        <begin position="38"/>
        <end position="47"/>
    </location>
</feature>
<comment type="similarity">
    <text evidence="2">Belongs to the SEC2 family.</text>
</comment>
<dbReference type="SUPFAM" id="SSF144284">
    <property type="entry name" value="Sec2 N-terminal region"/>
    <property type="match status" value="1"/>
</dbReference>
<dbReference type="Pfam" id="PF07818">
    <property type="entry name" value="HCNGP"/>
    <property type="match status" value="1"/>
</dbReference>
<dbReference type="GO" id="GO:0005085">
    <property type="term" value="F:guanyl-nucleotide exchange factor activity"/>
    <property type="evidence" value="ECO:0007669"/>
    <property type="project" value="InterPro"/>
</dbReference>
<dbReference type="Pfam" id="PF25555">
    <property type="entry name" value="RAB3A-like_C"/>
    <property type="match status" value="1"/>
</dbReference>
<keyword evidence="1 3" id="KW-0175">Coiled coil</keyword>
<feature type="compositionally biased region" description="Polar residues" evidence="4">
    <location>
        <begin position="1"/>
        <end position="10"/>
    </location>
</feature>
<organism evidence="6">
    <name type="scientific">Notodromas monacha</name>
    <dbReference type="NCBI Taxonomy" id="399045"/>
    <lineage>
        <taxon>Eukaryota</taxon>
        <taxon>Metazoa</taxon>
        <taxon>Ecdysozoa</taxon>
        <taxon>Arthropoda</taxon>
        <taxon>Crustacea</taxon>
        <taxon>Oligostraca</taxon>
        <taxon>Ostracoda</taxon>
        <taxon>Podocopa</taxon>
        <taxon>Podocopida</taxon>
        <taxon>Cypridocopina</taxon>
        <taxon>Cypridoidea</taxon>
        <taxon>Cyprididae</taxon>
        <taxon>Notodromas</taxon>
    </lineage>
</organism>
<feature type="compositionally biased region" description="Low complexity" evidence="4">
    <location>
        <begin position="282"/>
        <end position="292"/>
    </location>
</feature>
<evidence type="ECO:0000256" key="3">
    <source>
        <dbReference type="SAM" id="Coils"/>
    </source>
</evidence>
<evidence type="ECO:0000313" key="7">
    <source>
        <dbReference type="Proteomes" id="UP000678499"/>
    </source>
</evidence>
<dbReference type="InterPro" id="IPR040351">
    <property type="entry name" value="RAB3IL/RAB3IP/Sec2"/>
</dbReference>
<proteinExistence type="inferred from homology"/>
<evidence type="ECO:0000259" key="5">
    <source>
        <dbReference type="Pfam" id="PF06428"/>
    </source>
</evidence>
<protein>
    <recommendedName>
        <fullName evidence="5">GDP/GTP exchange factor Sec2 N-terminal domain-containing protein</fullName>
    </recommendedName>
</protein>
<evidence type="ECO:0000256" key="2">
    <source>
        <dbReference type="ARBA" id="ARBA00025794"/>
    </source>
</evidence>
<reference evidence="6" key="1">
    <citation type="submission" date="2020-11" db="EMBL/GenBank/DDBJ databases">
        <authorList>
            <person name="Tran Van P."/>
        </authorList>
    </citation>
    <scope>NUCLEOTIDE SEQUENCE</scope>
</reference>
<dbReference type="OrthoDB" id="5560525at2759"/>
<feature type="coiled-coil region" evidence="3">
    <location>
        <begin position="125"/>
        <end position="163"/>
    </location>
</feature>
<dbReference type="EMBL" id="CAJPEX010002367">
    <property type="protein sequence ID" value="CAG0920889.1"/>
    <property type="molecule type" value="Genomic_DNA"/>
</dbReference>
<evidence type="ECO:0000313" key="6">
    <source>
        <dbReference type="EMBL" id="CAD7280737.1"/>
    </source>
</evidence>
<feature type="region of interest" description="Disordered" evidence="4">
    <location>
        <begin position="282"/>
        <end position="310"/>
    </location>
</feature>
<accession>A0A7R9BUG7</accession>
<feature type="coiled-coil region" evidence="3">
    <location>
        <begin position="361"/>
        <end position="441"/>
    </location>
</feature>
<dbReference type="PANTHER" id="PTHR14430">
    <property type="entry name" value="RABIN3-RELATED"/>
    <property type="match status" value="1"/>
</dbReference>
<dbReference type="Gene3D" id="1.20.5.4880">
    <property type="match status" value="1"/>
</dbReference>
<feature type="compositionally biased region" description="Acidic residues" evidence="4">
    <location>
        <begin position="12"/>
        <end position="21"/>
    </location>
</feature>
<dbReference type="Proteomes" id="UP000678499">
    <property type="component" value="Unassembled WGS sequence"/>
</dbReference>
<dbReference type="GO" id="GO:0070319">
    <property type="term" value="C:Golgi to plasma membrane transport vesicle"/>
    <property type="evidence" value="ECO:0007669"/>
    <property type="project" value="TreeGrafter"/>
</dbReference>
<feature type="domain" description="GDP/GTP exchange factor Sec2 N-terminal" evidence="5">
    <location>
        <begin position="357"/>
        <end position="434"/>
    </location>
</feature>
<feature type="region of interest" description="Disordered" evidence="4">
    <location>
        <begin position="1"/>
        <end position="62"/>
    </location>
</feature>
<gene>
    <name evidence="6" type="ORF">NMOB1V02_LOCUS8394</name>
</gene>
<dbReference type="EMBL" id="OA884404">
    <property type="protein sequence ID" value="CAD7280737.1"/>
    <property type="molecule type" value="Genomic_DNA"/>
</dbReference>
<evidence type="ECO:0000256" key="1">
    <source>
        <dbReference type="ARBA" id="ARBA00023054"/>
    </source>
</evidence>
<dbReference type="CDD" id="cd21044">
    <property type="entry name" value="Rab11BD_RAB3IP_like"/>
    <property type="match status" value="1"/>
</dbReference>
<dbReference type="GO" id="GO:0006355">
    <property type="term" value="P:regulation of DNA-templated transcription"/>
    <property type="evidence" value="ECO:0007669"/>
    <property type="project" value="InterPro"/>
</dbReference>
<dbReference type="InterPro" id="IPR012479">
    <property type="entry name" value="SAP30BP"/>
</dbReference>
<dbReference type="GO" id="GO:0006887">
    <property type="term" value="P:exocytosis"/>
    <property type="evidence" value="ECO:0007669"/>
    <property type="project" value="TreeGrafter"/>
</dbReference>
<keyword evidence="7" id="KW-1185">Reference proteome</keyword>
<feature type="compositionally biased region" description="Basic and acidic residues" evidence="4">
    <location>
        <begin position="22"/>
        <end position="32"/>
    </location>
</feature>